<comment type="caution">
    <text evidence="4">The sequence shown here is derived from an EMBL/GenBank/DDBJ whole genome shotgun (WGS) entry which is preliminary data.</text>
</comment>
<dbReference type="InterPro" id="IPR015797">
    <property type="entry name" value="NUDIX_hydrolase-like_dom_sf"/>
</dbReference>
<dbReference type="AlphaFoldDB" id="A0A2A5ARP4"/>
<dbReference type="PROSITE" id="PS51462">
    <property type="entry name" value="NUDIX"/>
    <property type="match status" value="1"/>
</dbReference>
<proteinExistence type="predicted"/>
<organism evidence="4 5">
    <name type="scientific">SAR86 cluster bacterium</name>
    <dbReference type="NCBI Taxonomy" id="2030880"/>
    <lineage>
        <taxon>Bacteria</taxon>
        <taxon>Pseudomonadati</taxon>
        <taxon>Pseudomonadota</taxon>
        <taxon>Gammaproteobacteria</taxon>
        <taxon>SAR86 cluster</taxon>
    </lineage>
</organism>
<dbReference type="Pfam" id="PF00293">
    <property type="entry name" value="NUDIX"/>
    <property type="match status" value="1"/>
</dbReference>
<evidence type="ECO:0000313" key="5">
    <source>
        <dbReference type="Proteomes" id="UP000218327"/>
    </source>
</evidence>
<dbReference type="CDD" id="cd02883">
    <property type="entry name" value="NUDIX_Hydrolase"/>
    <property type="match status" value="1"/>
</dbReference>
<evidence type="ECO:0000259" key="3">
    <source>
        <dbReference type="PROSITE" id="PS51462"/>
    </source>
</evidence>
<gene>
    <name evidence="4" type="ORF">COA96_14990</name>
</gene>
<keyword evidence="2" id="KW-0378">Hydrolase</keyword>
<dbReference type="GO" id="GO:0016787">
    <property type="term" value="F:hydrolase activity"/>
    <property type="evidence" value="ECO:0007669"/>
    <property type="project" value="UniProtKB-KW"/>
</dbReference>
<comment type="cofactor">
    <cofactor evidence="1">
        <name>Mg(2+)</name>
        <dbReference type="ChEBI" id="CHEBI:18420"/>
    </cofactor>
</comment>
<protein>
    <recommendedName>
        <fullName evidence="3">Nudix hydrolase domain-containing protein</fullName>
    </recommendedName>
</protein>
<sequence length="135" mass="15729">MEIKLQVGVKAFIVNPENKYLLLKRKQEKYPEVTDLWDIPGGRINRGMSLYDNLVRELKEETSLHLTSEPKIFAAQDILRMEGKHVIRLTYLVDVSGEVKLDGDEHVEYKWFNIQELKELEGLDGYAKKLLGRLE</sequence>
<dbReference type="Proteomes" id="UP000218327">
    <property type="component" value="Unassembled WGS sequence"/>
</dbReference>
<evidence type="ECO:0000256" key="2">
    <source>
        <dbReference type="ARBA" id="ARBA00022801"/>
    </source>
</evidence>
<reference evidence="5" key="1">
    <citation type="submission" date="2017-08" db="EMBL/GenBank/DDBJ databases">
        <title>A dynamic microbial community with high functional redundancy inhabits the cold, oxic subseafloor aquifer.</title>
        <authorList>
            <person name="Tully B.J."/>
            <person name="Wheat C.G."/>
            <person name="Glazer B.T."/>
            <person name="Huber J.A."/>
        </authorList>
    </citation>
    <scope>NUCLEOTIDE SEQUENCE [LARGE SCALE GENOMIC DNA]</scope>
</reference>
<dbReference type="Gene3D" id="3.90.79.10">
    <property type="entry name" value="Nucleoside Triphosphate Pyrophosphohydrolase"/>
    <property type="match status" value="1"/>
</dbReference>
<accession>A0A2A5ARP4</accession>
<name>A0A2A5ARP4_9GAMM</name>
<evidence type="ECO:0000256" key="1">
    <source>
        <dbReference type="ARBA" id="ARBA00001946"/>
    </source>
</evidence>
<dbReference type="PANTHER" id="PTHR43046">
    <property type="entry name" value="GDP-MANNOSE MANNOSYL HYDROLASE"/>
    <property type="match status" value="1"/>
</dbReference>
<dbReference type="EMBL" id="NVVJ01000068">
    <property type="protein sequence ID" value="PCJ22004.1"/>
    <property type="molecule type" value="Genomic_DNA"/>
</dbReference>
<evidence type="ECO:0000313" key="4">
    <source>
        <dbReference type="EMBL" id="PCJ22004.1"/>
    </source>
</evidence>
<dbReference type="SUPFAM" id="SSF55811">
    <property type="entry name" value="Nudix"/>
    <property type="match status" value="1"/>
</dbReference>
<dbReference type="PANTHER" id="PTHR43046:SF14">
    <property type="entry name" value="MUTT_NUDIX FAMILY PROTEIN"/>
    <property type="match status" value="1"/>
</dbReference>
<dbReference type="InterPro" id="IPR000086">
    <property type="entry name" value="NUDIX_hydrolase_dom"/>
</dbReference>
<feature type="domain" description="Nudix hydrolase" evidence="3">
    <location>
        <begin position="4"/>
        <end position="135"/>
    </location>
</feature>